<evidence type="ECO:0000256" key="1">
    <source>
        <dbReference type="SAM" id="SignalP"/>
    </source>
</evidence>
<keyword evidence="1" id="KW-0732">Signal</keyword>
<proteinExistence type="predicted"/>
<protein>
    <recommendedName>
        <fullName evidence="2">ZP domain-containing protein</fullName>
    </recommendedName>
</protein>
<evidence type="ECO:0000259" key="2">
    <source>
        <dbReference type="PROSITE" id="PS51034"/>
    </source>
</evidence>
<feature type="non-terminal residue" evidence="3">
    <location>
        <position position="148"/>
    </location>
</feature>
<dbReference type="OMA" id="VICKYQA"/>
<dbReference type="Proteomes" id="UP000054359">
    <property type="component" value="Unassembled WGS sequence"/>
</dbReference>
<dbReference type="OrthoDB" id="6409708at2759"/>
<name>A0A087UY28_STEMI</name>
<dbReference type="PANTHER" id="PTHR46560:SF11">
    <property type="entry name" value="GH09980P"/>
    <property type="match status" value="1"/>
</dbReference>
<keyword evidence="4" id="KW-1185">Reference proteome</keyword>
<evidence type="ECO:0000313" key="4">
    <source>
        <dbReference type="Proteomes" id="UP000054359"/>
    </source>
</evidence>
<evidence type="ECO:0000313" key="3">
    <source>
        <dbReference type="EMBL" id="KFM82267.1"/>
    </source>
</evidence>
<feature type="chain" id="PRO_5001831101" description="ZP domain-containing protein" evidence="1">
    <location>
        <begin position="20"/>
        <end position="148"/>
    </location>
</feature>
<sequence>MRIVTVLAFLCLFLSLSAGQRLGQRWHSRYGGAKPHVDSEFQSAKSKVSLSCDTGKMVLKMNFVEPFGGVVQIGPKSTRECTLRGDRRRMSYVFTVSPDACGSCKGHSCSPGTFVNTLYIRYHPTLEREGDDVKTIICKYQAGSIQTG</sequence>
<dbReference type="PANTHER" id="PTHR46560">
    <property type="entry name" value="CYPHER, ISOFORM B"/>
    <property type="match status" value="1"/>
</dbReference>
<dbReference type="InterPro" id="IPR001507">
    <property type="entry name" value="ZP_dom"/>
</dbReference>
<dbReference type="AlphaFoldDB" id="A0A087UY28"/>
<feature type="signal peptide" evidence="1">
    <location>
        <begin position="1"/>
        <end position="19"/>
    </location>
</feature>
<dbReference type="EMBL" id="KK122223">
    <property type="protein sequence ID" value="KFM82267.1"/>
    <property type="molecule type" value="Genomic_DNA"/>
</dbReference>
<gene>
    <name evidence="3" type="ORF">X975_14012</name>
</gene>
<feature type="domain" description="ZP" evidence="2">
    <location>
        <begin position="51"/>
        <end position="148"/>
    </location>
</feature>
<accession>A0A087UY28</accession>
<dbReference type="PROSITE" id="PS51034">
    <property type="entry name" value="ZP_2"/>
    <property type="match status" value="1"/>
</dbReference>
<reference evidence="3 4" key="1">
    <citation type="submission" date="2013-11" db="EMBL/GenBank/DDBJ databases">
        <title>Genome sequencing of Stegodyphus mimosarum.</title>
        <authorList>
            <person name="Bechsgaard J."/>
        </authorList>
    </citation>
    <scope>NUCLEOTIDE SEQUENCE [LARGE SCALE GENOMIC DNA]</scope>
</reference>
<organism evidence="3 4">
    <name type="scientific">Stegodyphus mimosarum</name>
    <name type="common">African social velvet spider</name>
    <dbReference type="NCBI Taxonomy" id="407821"/>
    <lineage>
        <taxon>Eukaryota</taxon>
        <taxon>Metazoa</taxon>
        <taxon>Ecdysozoa</taxon>
        <taxon>Arthropoda</taxon>
        <taxon>Chelicerata</taxon>
        <taxon>Arachnida</taxon>
        <taxon>Araneae</taxon>
        <taxon>Araneomorphae</taxon>
        <taxon>Entelegynae</taxon>
        <taxon>Eresoidea</taxon>
        <taxon>Eresidae</taxon>
        <taxon>Stegodyphus</taxon>
    </lineage>
</organism>